<reference evidence="12" key="1">
    <citation type="submission" date="2025-08" db="UniProtKB">
        <authorList>
            <consortium name="Ensembl"/>
        </authorList>
    </citation>
    <scope>IDENTIFICATION</scope>
</reference>
<name>A0A3B3D6E4_ORYME</name>
<dbReference type="InterPro" id="IPR041588">
    <property type="entry name" value="Integrase_H2C2"/>
</dbReference>
<feature type="compositionally biased region" description="Polar residues" evidence="9">
    <location>
        <begin position="83"/>
        <end position="95"/>
    </location>
</feature>
<dbReference type="PANTHER" id="PTHR37984">
    <property type="entry name" value="PROTEIN CBG26694"/>
    <property type="match status" value="1"/>
</dbReference>
<evidence type="ECO:0000256" key="9">
    <source>
        <dbReference type="SAM" id="MobiDB-lite"/>
    </source>
</evidence>
<dbReference type="InterPro" id="IPR021109">
    <property type="entry name" value="Peptidase_aspartic_dom_sf"/>
</dbReference>
<dbReference type="AlphaFoldDB" id="A0A3B3D6E4"/>
<dbReference type="GO" id="GO:0004523">
    <property type="term" value="F:RNA-DNA hybrid ribonuclease activity"/>
    <property type="evidence" value="ECO:0007669"/>
    <property type="project" value="UniProtKB-EC"/>
</dbReference>
<sequence length="1047" mass="117135">METSAFSRAMIAARSGSALCDGHRCRGAMDPNASESVLQNTSLDVDPAVGIPSPSNPTGFAALLLEHGRQLQRLTTATDATMSQLQAGSSTTSPGTLPPRSDASRLPPGMAPLGPSAGALRGPRLSLSDKFNGRPELCRGFLMQCELFLRQQPHLYPTEEAKVAFLCSLFTGEALEWLSAKWVGGTVPFDSYAADTVASYAVKFRTLAAQTDCTQDTLKQLFRHGLSDDMQKELACRDEGRGFEALIQLAIRLDHLMRSRRPRFAPEPIYLVPVTLMMREISIQTQAMLDSGAAGNFIDLTFAHSHRIPLLTCNTHVAVSALDGRPLGSGQIRFITEDIKLTMLTDHHETIRLFTIDSPRCPIILGLPWLERHNPSIDWSARRLSFPSSICVQQCFQAGKGEEGDPNISAQTYDVRSVDPLPVQYRDLHEVFNKQNATKLLPRRPCDCAIDLLPGATPGRGRYRYPLPLVPAALEQLRTARYYTKLDLRSAYNLIRIRECDEWKTAFSTTTGYYEYLVIPFGLCNAPSVFQCFINDVFRDMLNKFVIVYIDDILVFSDSFAEHVSHVRQVLKRLIAHQLCAKREKCEFNRTSMSFLGYIISEEGVAMDQSKVEAVLHWPQPTTVRELQRFLGFANFYRRFIRGFSSIVAPLTSLLRGAPQRLSWVPETTQAFEDLKARFAQAPVHHHPDPKSQLIVEVGASGTGIGAVLSQRHGHPPKTYPCAYLSRKLTNTEKNYDVGDRELLAMKEAFGEWRHWLEGASLTFLVLTDHRNLEYIRTAKRLNPRQARLSLFSRFQFQITYRLGSKNGKADALSRLYDALSDAPTDPEPILPPLLLVAPVHWDVMTEIAELNAQNPPPPSCPTDRTYVPPSYRQQVLHLVHDTPAAGHPGIDNTQTLTTNVFWWPTVRSDVAQFVKQCSTCQMTKAPRQRPAGLLQPLPIPLRPWSHVAVDFVTDLPRSQGNMVILTVVERFSKSCRLIPLPKLPSALETAEHLLHHVFHCYGLPEDIVSDQEPQFTSRVWRAMCDGLGINISLTSGYHPQSNGQAE</sequence>
<keyword evidence="6" id="KW-0378">Hydrolase</keyword>
<dbReference type="InterPro" id="IPR001584">
    <property type="entry name" value="Integrase_cat-core"/>
</dbReference>
<keyword evidence="4" id="KW-0548">Nucleotidyltransferase</keyword>
<dbReference type="GO" id="GO:0016779">
    <property type="term" value="F:nucleotidyltransferase activity"/>
    <property type="evidence" value="ECO:0007669"/>
    <property type="project" value="UniProtKB-KW"/>
</dbReference>
<dbReference type="PROSITE" id="PS50878">
    <property type="entry name" value="RT_POL"/>
    <property type="match status" value="1"/>
</dbReference>
<keyword evidence="7" id="KW-0511">Multifunctional enzyme</keyword>
<keyword evidence="13" id="KW-1185">Reference proteome</keyword>
<dbReference type="PANTHER" id="PTHR37984:SF5">
    <property type="entry name" value="PROTEIN NYNRIN-LIKE"/>
    <property type="match status" value="1"/>
</dbReference>
<dbReference type="EC" id="3.1.26.4" evidence="2"/>
<evidence type="ECO:0000256" key="6">
    <source>
        <dbReference type="ARBA" id="ARBA00022759"/>
    </source>
</evidence>
<dbReference type="Gene3D" id="3.10.20.370">
    <property type="match status" value="1"/>
</dbReference>
<dbReference type="Pfam" id="PF17919">
    <property type="entry name" value="RT_RNaseH_2"/>
    <property type="match status" value="1"/>
</dbReference>
<evidence type="ECO:0000259" key="11">
    <source>
        <dbReference type="PROSITE" id="PS50994"/>
    </source>
</evidence>
<dbReference type="FunFam" id="1.10.340.70:FF:000001">
    <property type="entry name" value="Retrovirus-related Pol polyprotein from transposon gypsy-like Protein"/>
    <property type="match status" value="1"/>
</dbReference>
<dbReference type="Pfam" id="PF17921">
    <property type="entry name" value="Integrase_H2C2"/>
    <property type="match status" value="1"/>
</dbReference>
<dbReference type="InterPro" id="IPR012337">
    <property type="entry name" value="RNaseH-like_sf"/>
</dbReference>
<dbReference type="PROSITE" id="PS50994">
    <property type="entry name" value="INTEGRASE"/>
    <property type="match status" value="1"/>
</dbReference>
<evidence type="ECO:0000256" key="4">
    <source>
        <dbReference type="ARBA" id="ARBA00022695"/>
    </source>
</evidence>
<dbReference type="Gene3D" id="1.10.340.70">
    <property type="match status" value="1"/>
</dbReference>
<comment type="similarity">
    <text evidence="1">Belongs to the beta type-B retroviral polymerase family. HERV class-II K(HML-2) pol subfamily.</text>
</comment>
<dbReference type="InterPro" id="IPR043502">
    <property type="entry name" value="DNA/RNA_pol_sf"/>
</dbReference>
<evidence type="ECO:0000256" key="1">
    <source>
        <dbReference type="ARBA" id="ARBA00010879"/>
    </source>
</evidence>
<dbReference type="OMA" id="LIRIREC"/>
<evidence type="ECO:0000256" key="2">
    <source>
        <dbReference type="ARBA" id="ARBA00012180"/>
    </source>
</evidence>
<dbReference type="SUPFAM" id="SSF56672">
    <property type="entry name" value="DNA/RNA polymerases"/>
    <property type="match status" value="1"/>
</dbReference>
<dbReference type="InterPro" id="IPR000477">
    <property type="entry name" value="RT_dom"/>
</dbReference>
<keyword evidence="5" id="KW-0540">Nuclease</keyword>
<evidence type="ECO:0000259" key="10">
    <source>
        <dbReference type="PROSITE" id="PS50878"/>
    </source>
</evidence>
<dbReference type="FunFam" id="3.30.70.270:FF:000026">
    <property type="entry name" value="Transposon Ty3-G Gag-Pol polyprotein"/>
    <property type="match status" value="1"/>
</dbReference>
<evidence type="ECO:0000256" key="5">
    <source>
        <dbReference type="ARBA" id="ARBA00022722"/>
    </source>
</evidence>
<keyword evidence="3" id="KW-0808">Transferase</keyword>
<dbReference type="STRING" id="30732.ENSOMEP00000025044"/>
<evidence type="ECO:0000256" key="7">
    <source>
        <dbReference type="ARBA" id="ARBA00023268"/>
    </source>
</evidence>
<dbReference type="Pfam" id="PF08284">
    <property type="entry name" value="RVP_2"/>
    <property type="match status" value="1"/>
</dbReference>
<dbReference type="PaxDb" id="30732-ENSOMEP00000025044"/>
<dbReference type="CDD" id="cd09274">
    <property type="entry name" value="RNase_HI_RT_Ty3"/>
    <property type="match status" value="1"/>
</dbReference>
<feature type="domain" description="Integrase catalytic" evidence="11">
    <location>
        <begin position="940"/>
        <end position="1047"/>
    </location>
</feature>
<dbReference type="GeneTree" id="ENSGT01040000240511"/>
<dbReference type="InterPro" id="IPR041577">
    <property type="entry name" value="RT_RNaseH_2"/>
</dbReference>
<dbReference type="Gene3D" id="2.40.70.10">
    <property type="entry name" value="Acid Proteases"/>
    <property type="match status" value="1"/>
</dbReference>
<feature type="domain" description="Reverse transcriptase" evidence="10">
    <location>
        <begin position="323"/>
        <end position="600"/>
    </location>
</feature>
<dbReference type="CDD" id="cd01647">
    <property type="entry name" value="RT_LTR"/>
    <property type="match status" value="1"/>
</dbReference>
<dbReference type="Ensembl" id="ENSOMET00000008135.1">
    <property type="protein sequence ID" value="ENSOMEP00000025044.1"/>
    <property type="gene ID" value="ENSOMEG00000006056.1"/>
</dbReference>
<dbReference type="Gene3D" id="3.30.70.270">
    <property type="match status" value="2"/>
</dbReference>
<dbReference type="Gene3D" id="3.10.10.10">
    <property type="entry name" value="HIV Type 1 Reverse Transcriptase, subunit A, domain 1"/>
    <property type="match status" value="1"/>
</dbReference>
<reference evidence="12" key="2">
    <citation type="submission" date="2025-09" db="UniProtKB">
        <authorList>
            <consortium name="Ensembl"/>
        </authorList>
    </citation>
    <scope>IDENTIFICATION</scope>
</reference>
<proteinExistence type="inferred from homology"/>
<dbReference type="SUPFAM" id="SSF53098">
    <property type="entry name" value="Ribonuclease H-like"/>
    <property type="match status" value="1"/>
</dbReference>
<dbReference type="InterPro" id="IPR036397">
    <property type="entry name" value="RNaseH_sf"/>
</dbReference>
<evidence type="ECO:0000256" key="8">
    <source>
        <dbReference type="ARBA" id="ARBA00039658"/>
    </source>
</evidence>
<dbReference type="GO" id="GO:0015074">
    <property type="term" value="P:DNA integration"/>
    <property type="evidence" value="ECO:0007669"/>
    <property type="project" value="InterPro"/>
</dbReference>
<dbReference type="CDD" id="cd00303">
    <property type="entry name" value="retropepsin_like"/>
    <property type="match status" value="1"/>
</dbReference>
<organism evidence="12 13">
    <name type="scientific">Oryzias melastigma</name>
    <name type="common">Marine medaka</name>
    <dbReference type="NCBI Taxonomy" id="30732"/>
    <lineage>
        <taxon>Eukaryota</taxon>
        <taxon>Metazoa</taxon>
        <taxon>Chordata</taxon>
        <taxon>Craniata</taxon>
        <taxon>Vertebrata</taxon>
        <taxon>Euteleostomi</taxon>
        <taxon>Actinopterygii</taxon>
        <taxon>Neopterygii</taxon>
        <taxon>Teleostei</taxon>
        <taxon>Neoteleostei</taxon>
        <taxon>Acanthomorphata</taxon>
        <taxon>Ovalentaria</taxon>
        <taxon>Atherinomorphae</taxon>
        <taxon>Beloniformes</taxon>
        <taxon>Adrianichthyidae</taxon>
        <taxon>Oryziinae</taxon>
        <taxon>Oryzias</taxon>
    </lineage>
</organism>
<dbReference type="Pfam" id="PF00078">
    <property type="entry name" value="RVT_1"/>
    <property type="match status" value="1"/>
</dbReference>
<dbReference type="InterPro" id="IPR050951">
    <property type="entry name" value="Retrovirus_Pol_polyprotein"/>
</dbReference>
<accession>A0A3B3D6E4</accession>
<protein>
    <recommendedName>
        <fullName evidence="8">Gypsy retrotransposon integrase-like protein 1</fullName>
        <ecNumber evidence="2">3.1.26.4</ecNumber>
    </recommendedName>
</protein>
<evidence type="ECO:0000256" key="3">
    <source>
        <dbReference type="ARBA" id="ARBA00022679"/>
    </source>
</evidence>
<dbReference type="Gene3D" id="3.30.420.10">
    <property type="entry name" value="Ribonuclease H-like superfamily/Ribonuclease H"/>
    <property type="match status" value="1"/>
</dbReference>
<dbReference type="Proteomes" id="UP000261560">
    <property type="component" value="Unplaced"/>
</dbReference>
<evidence type="ECO:0000313" key="13">
    <source>
        <dbReference type="Proteomes" id="UP000261560"/>
    </source>
</evidence>
<dbReference type="GO" id="GO:0003676">
    <property type="term" value="F:nucleic acid binding"/>
    <property type="evidence" value="ECO:0007669"/>
    <property type="project" value="InterPro"/>
</dbReference>
<feature type="region of interest" description="Disordered" evidence="9">
    <location>
        <begin position="83"/>
        <end position="119"/>
    </location>
</feature>
<keyword evidence="6" id="KW-0255">Endonuclease</keyword>
<evidence type="ECO:0000313" key="12">
    <source>
        <dbReference type="Ensembl" id="ENSOMEP00000025044.1"/>
    </source>
</evidence>
<dbReference type="Pfam" id="PF00665">
    <property type="entry name" value="rve"/>
    <property type="match status" value="1"/>
</dbReference>
<dbReference type="InterPro" id="IPR043128">
    <property type="entry name" value="Rev_trsase/Diguanyl_cyclase"/>
</dbReference>